<dbReference type="Proteomes" id="UP001189429">
    <property type="component" value="Unassembled WGS sequence"/>
</dbReference>
<name>A0ABN9PZY1_9DINO</name>
<feature type="region of interest" description="Disordered" evidence="1">
    <location>
        <begin position="71"/>
        <end position="101"/>
    </location>
</feature>
<feature type="compositionally biased region" description="Polar residues" evidence="1">
    <location>
        <begin position="91"/>
        <end position="101"/>
    </location>
</feature>
<gene>
    <name evidence="2" type="ORF">PCOR1329_LOCUS5645</name>
</gene>
<evidence type="ECO:0000313" key="3">
    <source>
        <dbReference type="Proteomes" id="UP001189429"/>
    </source>
</evidence>
<keyword evidence="3" id="KW-1185">Reference proteome</keyword>
<organism evidence="2 3">
    <name type="scientific">Prorocentrum cordatum</name>
    <dbReference type="NCBI Taxonomy" id="2364126"/>
    <lineage>
        <taxon>Eukaryota</taxon>
        <taxon>Sar</taxon>
        <taxon>Alveolata</taxon>
        <taxon>Dinophyceae</taxon>
        <taxon>Prorocentrales</taxon>
        <taxon>Prorocentraceae</taxon>
        <taxon>Prorocentrum</taxon>
    </lineage>
</organism>
<proteinExistence type="predicted"/>
<evidence type="ECO:0000313" key="2">
    <source>
        <dbReference type="EMBL" id="CAK0796214.1"/>
    </source>
</evidence>
<dbReference type="EMBL" id="CAUYUJ010001494">
    <property type="protein sequence ID" value="CAK0796214.1"/>
    <property type="molecule type" value="Genomic_DNA"/>
</dbReference>
<comment type="caution">
    <text evidence="2">The sequence shown here is derived from an EMBL/GenBank/DDBJ whole genome shotgun (WGS) entry which is preliminary data.</text>
</comment>
<feature type="region of interest" description="Disordered" evidence="1">
    <location>
        <begin position="1"/>
        <end position="57"/>
    </location>
</feature>
<evidence type="ECO:0000256" key="1">
    <source>
        <dbReference type="SAM" id="MobiDB-lite"/>
    </source>
</evidence>
<feature type="compositionally biased region" description="Basic and acidic residues" evidence="1">
    <location>
        <begin position="14"/>
        <end position="42"/>
    </location>
</feature>
<reference evidence="2" key="1">
    <citation type="submission" date="2023-10" db="EMBL/GenBank/DDBJ databases">
        <authorList>
            <person name="Chen Y."/>
            <person name="Shah S."/>
            <person name="Dougan E. K."/>
            <person name="Thang M."/>
            <person name="Chan C."/>
        </authorList>
    </citation>
    <scope>NUCLEOTIDE SEQUENCE [LARGE SCALE GENOMIC DNA]</scope>
</reference>
<protein>
    <submittedName>
        <fullName evidence="2">Uncharacterized protein</fullName>
    </submittedName>
</protein>
<sequence>MAGESPDGPTTPTQKKDRSPKRREEEAGGGGRRREGRKEGGDRSALFKTSTQRKRVGKKIPIWSRVALRQSTLSQRDSTDVLRCAHRRPASTRNSSSLASQ</sequence>
<accession>A0ABN9PZY1</accession>